<evidence type="ECO:0000313" key="2">
    <source>
        <dbReference type="Proteomes" id="UP001234297"/>
    </source>
</evidence>
<comment type="caution">
    <text evidence="1">The sequence shown here is derived from an EMBL/GenBank/DDBJ whole genome shotgun (WGS) entry which is preliminary data.</text>
</comment>
<proteinExistence type="predicted"/>
<protein>
    <submittedName>
        <fullName evidence="1">Uncharacterized protein</fullName>
    </submittedName>
</protein>
<sequence length="419" mass="46886">MDHTLMNMTEAQPVVVVMVPFPAQGHLNQLLHFSRQIAARGLPVHFVGSAAHNHQAQLRVHGWNPLSVSNIRFHDFPLPHQASPPPDPLAPHSFPAHLQPTFEAATVHLRSHFSALVRSLSSTFRRVAVIHDPLMSFAAQESSTLPNVESYAFHCISAVARFCFQLKSLGSLMNGKMKTPISLQAVSWEGCFTDRFMEFVRSQHPMMAFDAGSIYNSCWPIEGEFLDMLSEEPFLGKGNRLWAVGPVNPIVVDRGVRTSHGCLEWLDKQPPRSVLYISFGTLSSLSKDQVPELAKGLERSGQRFIWVLREADRGDIFAKEEEEKETNGLPEGFEKRPRNTVLVAEFLRMGIVVREWGRREELVRAAAVETVVRRLMASKEGDEMRKRAAELAVKVGQAVAPGGSSHAHLQSFISHILRR</sequence>
<reference evidence="1 2" key="1">
    <citation type="journal article" date="2022" name="Hortic Res">
        <title>A haplotype resolved chromosomal level avocado genome allows analysis of novel avocado genes.</title>
        <authorList>
            <person name="Nath O."/>
            <person name="Fletcher S.J."/>
            <person name="Hayward A."/>
            <person name="Shaw L.M."/>
            <person name="Masouleh A.K."/>
            <person name="Furtado A."/>
            <person name="Henry R.J."/>
            <person name="Mitter N."/>
        </authorList>
    </citation>
    <scope>NUCLEOTIDE SEQUENCE [LARGE SCALE GENOMIC DNA]</scope>
    <source>
        <strain evidence="2">cv. Hass</strain>
    </source>
</reference>
<gene>
    <name evidence="1" type="ORF">MRB53_003461</name>
</gene>
<accession>A0ACC2MXQ0</accession>
<name>A0ACC2MXQ0_PERAE</name>
<dbReference type="EMBL" id="CM056809">
    <property type="protein sequence ID" value="KAJ8650438.1"/>
    <property type="molecule type" value="Genomic_DNA"/>
</dbReference>
<dbReference type="Proteomes" id="UP001234297">
    <property type="component" value="Chromosome 1"/>
</dbReference>
<evidence type="ECO:0000313" key="1">
    <source>
        <dbReference type="EMBL" id="KAJ8650438.1"/>
    </source>
</evidence>
<organism evidence="1 2">
    <name type="scientific">Persea americana</name>
    <name type="common">Avocado</name>
    <dbReference type="NCBI Taxonomy" id="3435"/>
    <lineage>
        <taxon>Eukaryota</taxon>
        <taxon>Viridiplantae</taxon>
        <taxon>Streptophyta</taxon>
        <taxon>Embryophyta</taxon>
        <taxon>Tracheophyta</taxon>
        <taxon>Spermatophyta</taxon>
        <taxon>Magnoliopsida</taxon>
        <taxon>Magnoliidae</taxon>
        <taxon>Laurales</taxon>
        <taxon>Lauraceae</taxon>
        <taxon>Persea</taxon>
    </lineage>
</organism>
<keyword evidence="2" id="KW-1185">Reference proteome</keyword>